<proteinExistence type="inferred from homology"/>
<dbReference type="Gene3D" id="3.10.120.10">
    <property type="entry name" value="Cytochrome b5-like heme/steroid binding domain"/>
    <property type="match status" value="2"/>
</dbReference>
<sequence length="295" mass="33321">MSTWLSSFSQSLDQWTGTSGSLGYICIVLAVYIGYHFTTTVMSSSSSTPKQSTPQEEQDEKEPLRNFTAQQLRHFNGELEDGVPNPQHKPVYLSVAGTVFDVSDGRDFYGPGGPYATFAGRECGIALSKFAFDEQYLDISVDRTQLNAGERMELDQWLEKFQYYRHYPVMGKLIFDMPDPHRIIRQEELAKYNGTPEAPIPEGYATPPIYIAVDQDVFDMSFGGVSFYGPGGPYHKLAGRDATRALATMRLDDEMFAMTGEEEPLNEKQIKTMNDWKKTFTERKMYPIVGKLAET</sequence>
<feature type="compositionally biased region" description="Low complexity" evidence="7">
    <location>
        <begin position="44"/>
        <end position="53"/>
    </location>
</feature>
<keyword evidence="8" id="KW-1133">Transmembrane helix</keyword>
<reference evidence="10 11" key="1">
    <citation type="journal article" date="2015" name="Plant Cell">
        <title>Oil accumulation by the oleaginous diatom Fistulifera solaris as revealed by the genome and transcriptome.</title>
        <authorList>
            <person name="Tanaka T."/>
            <person name="Maeda Y."/>
            <person name="Veluchamy A."/>
            <person name="Tanaka M."/>
            <person name="Abida H."/>
            <person name="Marechal E."/>
            <person name="Bowler C."/>
            <person name="Muto M."/>
            <person name="Sunaga Y."/>
            <person name="Tanaka M."/>
            <person name="Yoshino T."/>
            <person name="Taniguchi T."/>
            <person name="Fukuda Y."/>
            <person name="Nemoto M."/>
            <person name="Matsumoto M."/>
            <person name="Wong P.S."/>
            <person name="Aburatani S."/>
            <person name="Fujibuchi W."/>
        </authorList>
    </citation>
    <scope>NUCLEOTIDE SEQUENCE [LARGE SCALE GENOMIC DNA]</scope>
    <source>
        <strain evidence="10 11">JPCC DA0580</strain>
    </source>
</reference>
<dbReference type="EMBL" id="BDSP01000234">
    <property type="protein sequence ID" value="GAX25929.1"/>
    <property type="molecule type" value="Genomic_DNA"/>
</dbReference>
<comment type="caution">
    <text evidence="10">The sequence shown here is derived from an EMBL/GenBank/DDBJ whole genome shotgun (WGS) entry which is preliminary data.</text>
</comment>
<evidence type="ECO:0000313" key="10">
    <source>
        <dbReference type="EMBL" id="GAX25929.1"/>
    </source>
</evidence>
<evidence type="ECO:0000256" key="6">
    <source>
        <dbReference type="ARBA" id="ARBA00038357"/>
    </source>
</evidence>
<dbReference type="GO" id="GO:0046872">
    <property type="term" value="F:metal ion binding"/>
    <property type="evidence" value="ECO:0007669"/>
    <property type="project" value="UniProtKB-KW"/>
</dbReference>
<evidence type="ECO:0000256" key="4">
    <source>
        <dbReference type="ARBA" id="ARBA00022824"/>
    </source>
</evidence>
<dbReference type="Proteomes" id="UP000198406">
    <property type="component" value="Unassembled WGS sequence"/>
</dbReference>
<evidence type="ECO:0000256" key="2">
    <source>
        <dbReference type="ARBA" id="ARBA00022617"/>
    </source>
</evidence>
<dbReference type="GO" id="GO:0005783">
    <property type="term" value="C:endoplasmic reticulum"/>
    <property type="evidence" value="ECO:0007669"/>
    <property type="project" value="UniProtKB-SubCell"/>
</dbReference>
<dbReference type="InterPro" id="IPR001199">
    <property type="entry name" value="Cyt_B5-like_heme/steroid-bd"/>
</dbReference>
<dbReference type="PANTHER" id="PTHR10281:SF72">
    <property type="entry name" value="NEUDESIN"/>
    <property type="match status" value="1"/>
</dbReference>
<keyword evidence="4" id="KW-0256">Endoplasmic reticulum</keyword>
<feature type="region of interest" description="Disordered" evidence="7">
    <location>
        <begin position="44"/>
        <end position="63"/>
    </location>
</feature>
<name>A0A1Z5KI46_FISSO</name>
<evidence type="ECO:0000256" key="7">
    <source>
        <dbReference type="SAM" id="MobiDB-lite"/>
    </source>
</evidence>
<feature type="domain" description="Cytochrome b5 heme-binding" evidence="9">
    <location>
        <begin position="67"/>
        <end position="174"/>
    </location>
</feature>
<dbReference type="SUPFAM" id="SSF55856">
    <property type="entry name" value="Cytochrome b5-like heme/steroid binding domain"/>
    <property type="match status" value="2"/>
</dbReference>
<evidence type="ECO:0000256" key="1">
    <source>
        <dbReference type="ARBA" id="ARBA00004240"/>
    </source>
</evidence>
<keyword evidence="11" id="KW-1185">Reference proteome</keyword>
<keyword evidence="8" id="KW-0472">Membrane</keyword>
<dbReference type="OrthoDB" id="547796at2759"/>
<evidence type="ECO:0000256" key="5">
    <source>
        <dbReference type="ARBA" id="ARBA00023004"/>
    </source>
</evidence>
<feature type="domain" description="Cytochrome b5 heme-binding" evidence="9">
    <location>
        <begin position="184"/>
        <end position="293"/>
    </location>
</feature>
<dbReference type="GO" id="GO:0016020">
    <property type="term" value="C:membrane"/>
    <property type="evidence" value="ECO:0007669"/>
    <property type="project" value="TreeGrafter"/>
</dbReference>
<keyword evidence="3" id="KW-0479">Metal-binding</keyword>
<comment type="similarity">
    <text evidence="6">Belongs to the cytochrome b5 family. MAPR subfamily.</text>
</comment>
<dbReference type="PANTHER" id="PTHR10281">
    <property type="entry name" value="MEMBRANE-ASSOCIATED PROGESTERONE RECEPTOR COMPONENT-RELATED"/>
    <property type="match status" value="1"/>
</dbReference>
<comment type="subcellular location">
    <subcellularLocation>
        <location evidence="1">Endoplasmic reticulum</location>
    </subcellularLocation>
</comment>
<keyword evidence="5" id="KW-0408">Iron</keyword>
<dbReference type="InParanoid" id="A0A1Z5KI46"/>
<evidence type="ECO:0000256" key="8">
    <source>
        <dbReference type="SAM" id="Phobius"/>
    </source>
</evidence>
<evidence type="ECO:0000313" key="11">
    <source>
        <dbReference type="Proteomes" id="UP000198406"/>
    </source>
</evidence>
<evidence type="ECO:0000256" key="3">
    <source>
        <dbReference type="ARBA" id="ARBA00022723"/>
    </source>
</evidence>
<dbReference type="InterPro" id="IPR050577">
    <property type="entry name" value="MAPR/NEUFC/NENF-like"/>
</dbReference>
<gene>
    <name evidence="10" type="ORF">FisN_6Hh033</name>
</gene>
<accession>A0A1Z5KI46</accession>
<dbReference type="Pfam" id="PF00173">
    <property type="entry name" value="Cyt-b5"/>
    <property type="match status" value="2"/>
</dbReference>
<dbReference type="AlphaFoldDB" id="A0A1Z5KI46"/>
<evidence type="ECO:0000259" key="9">
    <source>
        <dbReference type="SMART" id="SM01117"/>
    </source>
</evidence>
<feature type="transmembrane region" description="Helical" evidence="8">
    <location>
        <begin position="20"/>
        <end position="38"/>
    </location>
</feature>
<keyword evidence="2" id="KW-0349">Heme</keyword>
<dbReference type="SMART" id="SM01117">
    <property type="entry name" value="Cyt-b5"/>
    <property type="match status" value="2"/>
</dbReference>
<protein>
    <recommendedName>
        <fullName evidence="9">Cytochrome b5 heme-binding domain-containing protein</fullName>
    </recommendedName>
</protein>
<keyword evidence="8" id="KW-0812">Transmembrane</keyword>
<dbReference type="InterPro" id="IPR036400">
    <property type="entry name" value="Cyt_B5-like_heme/steroid_sf"/>
</dbReference>
<organism evidence="10 11">
    <name type="scientific">Fistulifera solaris</name>
    <name type="common">Oleaginous diatom</name>
    <dbReference type="NCBI Taxonomy" id="1519565"/>
    <lineage>
        <taxon>Eukaryota</taxon>
        <taxon>Sar</taxon>
        <taxon>Stramenopiles</taxon>
        <taxon>Ochrophyta</taxon>
        <taxon>Bacillariophyta</taxon>
        <taxon>Bacillariophyceae</taxon>
        <taxon>Bacillariophycidae</taxon>
        <taxon>Naviculales</taxon>
        <taxon>Naviculaceae</taxon>
        <taxon>Fistulifera</taxon>
    </lineage>
</organism>